<gene>
    <name evidence="2" type="ORF">MCYG_04094</name>
</gene>
<organism evidence="2 3">
    <name type="scientific">Arthroderma otae (strain ATCC MYA-4605 / CBS 113480)</name>
    <name type="common">Microsporum canis</name>
    <dbReference type="NCBI Taxonomy" id="554155"/>
    <lineage>
        <taxon>Eukaryota</taxon>
        <taxon>Fungi</taxon>
        <taxon>Dikarya</taxon>
        <taxon>Ascomycota</taxon>
        <taxon>Pezizomycotina</taxon>
        <taxon>Eurotiomycetes</taxon>
        <taxon>Eurotiomycetidae</taxon>
        <taxon>Onygenales</taxon>
        <taxon>Arthrodermataceae</taxon>
        <taxon>Microsporum</taxon>
    </lineage>
</organism>
<dbReference type="eggNOG" id="ENOG502SZT9">
    <property type="taxonomic scope" value="Eukaryota"/>
</dbReference>
<protein>
    <submittedName>
        <fullName evidence="2">Uncharacterized protein</fullName>
    </submittedName>
</protein>
<name>C5FN39_ARTOC</name>
<dbReference type="STRING" id="554155.C5FN39"/>
<dbReference type="VEuPathDB" id="FungiDB:MCYG_04094"/>
<dbReference type="AlphaFoldDB" id="C5FN39"/>
<feature type="region of interest" description="Disordered" evidence="1">
    <location>
        <begin position="1"/>
        <end position="154"/>
    </location>
</feature>
<dbReference type="GeneID" id="9224426"/>
<proteinExistence type="predicted"/>
<dbReference type="RefSeq" id="XP_002846357.1">
    <property type="nucleotide sequence ID" value="XM_002846311.1"/>
</dbReference>
<dbReference type="OMA" id="FESEKWC"/>
<evidence type="ECO:0000313" key="3">
    <source>
        <dbReference type="Proteomes" id="UP000002035"/>
    </source>
</evidence>
<reference evidence="3" key="1">
    <citation type="journal article" date="2012" name="MBio">
        <title>Comparative genome analysis of Trichophyton rubrum and related dermatophytes reveals candidate genes involved in infection.</title>
        <authorList>
            <person name="Martinez D.A."/>
            <person name="Oliver B.G."/>
            <person name="Graeser Y."/>
            <person name="Goldberg J.M."/>
            <person name="Li W."/>
            <person name="Martinez-Rossi N.M."/>
            <person name="Monod M."/>
            <person name="Shelest E."/>
            <person name="Barton R.C."/>
            <person name="Birch E."/>
            <person name="Brakhage A.A."/>
            <person name="Chen Z."/>
            <person name="Gurr S.J."/>
            <person name="Heiman D."/>
            <person name="Heitman J."/>
            <person name="Kosti I."/>
            <person name="Rossi A."/>
            <person name="Saif S."/>
            <person name="Samalova M."/>
            <person name="Saunders C.W."/>
            <person name="Shea T."/>
            <person name="Summerbell R.C."/>
            <person name="Xu J."/>
            <person name="Young S."/>
            <person name="Zeng Q."/>
            <person name="Birren B.W."/>
            <person name="Cuomo C.A."/>
            <person name="White T.C."/>
        </authorList>
    </citation>
    <scope>NUCLEOTIDE SEQUENCE [LARGE SCALE GENOMIC DNA]</scope>
    <source>
        <strain evidence="3">ATCC MYA-4605 / CBS 113480</strain>
    </source>
</reference>
<evidence type="ECO:0000256" key="1">
    <source>
        <dbReference type="SAM" id="MobiDB-lite"/>
    </source>
</evidence>
<accession>C5FN39</accession>
<dbReference type="HOGENOM" id="CLU_089680_0_0_1"/>
<evidence type="ECO:0000313" key="2">
    <source>
        <dbReference type="EMBL" id="EEQ31275.1"/>
    </source>
</evidence>
<feature type="compositionally biased region" description="Low complexity" evidence="1">
    <location>
        <begin position="68"/>
        <end position="79"/>
    </location>
</feature>
<sequence length="256" mass="27954">MVDFTPLNEVETEPTDVKMEDASENELSEEENTTPTTESSQEACEADVKLEVEGDQTPKAAKGKGAKGKAMNGKKANGPVKEEKEEKTPVTPRKRGRKGKTAGEGVGTVTAEEADDEAETPSKKKRGTPGKGTPGKAGKRALPGSLEEASEEDKMMLRMRDEENKPWSEIRAAWEEITGEAVGGSTLSNRYQRIKANFTEAKLLQVKMEIEEKFESEKWCRIADAMESAGGKRYPAAALQKKFKELGRKKGTGADE</sequence>
<feature type="compositionally biased region" description="Acidic residues" evidence="1">
    <location>
        <begin position="22"/>
        <end position="32"/>
    </location>
</feature>
<dbReference type="Proteomes" id="UP000002035">
    <property type="component" value="Unassembled WGS sequence"/>
</dbReference>
<dbReference type="EMBL" id="DS995704">
    <property type="protein sequence ID" value="EEQ31275.1"/>
    <property type="molecule type" value="Genomic_DNA"/>
</dbReference>
<dbReference type="OrthoDB" id="4173776at2759"/>
<feature type="compositionally biased region" description="Low complexity" evidence="1">
    <location>
        <begin position="33"/>
        <end position="42"/>
    </location>
</feature>
<keyword evidence="3" id="KW-1185">Reference proteome</keyword>